<evidence type="ECO:0000313" key="4">
    <source>
        <dbReference type="Proteomes" id="UP001141552"/>
    </source>
</evidence>
<evidence type="ECO:0000313" key="1">
    <source>
        <dbReference type="EMBL" id="KAJ4837262.1"/>
    </source>
</evidence>
<comment type="caution">
    <text evidence="2">The sequence shown here is derived from an EMBL/GenBank/DDBJ whole genome shotgun (WGS) entry which is preliminary data.</text>
</comment>
<evidence type="ECO:0000313" key="3">
    <source>
        <dbReference type="EMBL" id="KAJ4847839.1"/>
    </source>
</evidence>
<sequence>MVVCCIEEESMVEARLACDGLQRLLSRCLHLLPVDCGLLFRQDRVCTVAVVAGLCCSGSVFVKAEAGFWFQGVLLQDSDFILCHNIDKLASFGYVLFSSCRTVDEII</sequence>
<protein>
    <submittedName>
        <fullName evidence="2">Uncharacterized protein</fullName>
    </submittedName>
</protein>
<accession>A0A9Q0G5N0</accession>
<dbReference type="EMBL" id="JAKUCV010003887">
    <property type="protein sequence ID" value="KAJ4837262.1"/>
    <property type="molecule type" value="Genomic_DNA"/>
</dbReference>
<gene>
    <name evidence="2" type="ORF">Tsubulata_024677</name>
    <name evidence="1" type="ORF">Tsubulata_041009</name>
    <name evidence="3" type="ORF">Tsubulata_050344</name>
</gene>
<proteinExistence type="predicted"/>
<evidence type="ECO:0000313" key="2">
    <source>
        <dbReference type="EMBL" id="KAJ4844039.1"/>
    </source>
</evidence>
<reference evidence="2" key="1">
    <citation type="submission" date="2022-02" db="EMBL/GenBank/DDBJ databases">
        <authorList>
            <person name="Henning P.M."/>
            <person name="McCubbin A.G."/>
            <person name="Shore J.S."/>
        </authorList>
    </citation>
    <scope>NUCLEOTIDE SEQUENCE</scope>
    <source>
        <strain evidence="2">F60SS</strain>
        <tissue evidence="2">Leaves</tissue>
    </source>
</reference>
<dbReference type="Proteomes" id="UP001141552">
    <property type="component" value="Unassembled WGS sequence"/>
</dbReference>
<keyword evidence="4" id="KW-1185">Reference proteome</keyword>
<dbReference type="AlphaFoldDB" id="A0A9Q0G5N0"/>
<name>A0A9Q0G5N0_9ROSI</name>
<dbReference type="EMBL" id="JAKUCV010001069">
    <property type="protein sequence ID" value="KAJ4847839.1"/>
    <property type="molecule type" value="Genomic_DNA"/>
</dbReference>
<organism evidence="2 4">
    <name type="scientific">Turnera subulata</name>
    <dbReference type="NCBI Taxonomy" id="218843"/>
    <lineage>
        <taxon>Eukaryota</taxon>
        <taxon>Viridiplantae</taxon>
        <taxon>Streptophyta</taxon>
        <taxon>Embryophyta</taxon>
        <taxon>Tracheophyta</taxon>
        <taxon>Spermatophyta</taxon>
        <taxon>Magnoliopsida</taxon>
        <taxon>eudicotyledons</taxon>
        <taxon>Gunneridae</taxon>
        <taxon>Pentapetalae</taxon>
        <taxon>rosids</taxon>
        <taxon>fabids</taxon>
        <taxon>Malpighiales</taxon>
        <taxon>Passifloraceae</taxon>
        <taxon>Turnera</taxon>
    </lineage>
</organism>
<reference evidence="2" key="2">
    <citation type="journal article" date="2023" name="Plants (Basel)">
        <title>Annotation of the Turnera subulata (Passifloraceae) Draft Genome Reveals the S-Locus Evolved after the Divergence of Turneroideae from Passifloroideae in a Stepwise Manner.</title>
        <authorList>
            <person name="Henning P.M."/>
            <person name="Roalson E.H."/>
            <person name="Mir W."/>
            <person name="McCubbin A.G."/>
            <person name="Shore J.S."/>
        </authorList>
    </citation>
    <scope>NUCLEOTIDE SEQUENCE</scope>
    <source>
        <strain evidence="2">F60SS</strain>
    </source>
</reference>
<dbReference type="EMBL" id="JAKUCV010002068">
    <property type="protein sequence ID" value="KAJ4844039.1"/>
    <property type="molecule type" value="Genomic_DNA"/>
</dbReference>